<comment type="caution">
    <text evidence="1">The sequence shown here is derived from an EMBL/GenBank/DDBJ whole genome shotgun (WGS) entry which is preliminary data.</text>
</comment>
<dbReference type="Proteomes" id="UP000050384">
    <property type="component" value="Unassembled WGS sequence"/>
</dbReference>
<dbReference type="EMBL" id="LJRI01000480">
    <property type="protein sequence ID" value="KPY99431.1"/>
    <property type="molecule type" value="Genomic_DNA"/>
</dbReference>
<accession>A0A0Q0DFX1</accession>
<proteinExistence type="predicted"/>
<name>A0A0Q0DFX1_PSESX</name>
<gene>
    <name evidence="1" type="ORF">ALO94_05569</name>
</gene>
<protein>
    <submittedName>
        <fullName evidence="1">Uncharacterized protein</fullName>
    </submittedName>
</protein>
<evidence type="ECO:0000313" key="2">
    <source>
        <dbReference type="Proteomes" id="UP000050384"/>
    </source>
</evidence>
<evidence type="ECO:0000313" key="1">
    <source>
        <dbReference type="EMBL" id="KPY99431.1"/>
    </source>
</evidence>
<dbReference type="AlphaFoldDB" id="A0A0Q0DFX1"/>
<reference evidence="1 2" key="1">
    <citation type="submission" date="2015-09" db="EMBL/GenBank/DDBJ databases">
        <title>Genome announcement of multiple Pseudomonas syringae strains.</title>
        <authorList>
            <person name="Thakur S."/>
            <person name="Wang P.W."/>
            <person name="Gong Y."/>
            <person name="Weir B.S."/>
            <person name="Guttman D.S."/>
        </authorList>
    </citation>
    <scope>NUCLEOTIDE SEQUENCE [LARGE SCALE GENOMIC DNA]</scope>
    <source>
        <strain evidence="1 2">ICMP16929</strain>
    </source>
</reference>
<sequence>MTCDKTFGGLECHHLLDGVQFELVQLWLTLGLVIELAGNSALDKVERCGLKLLGSHYCIDNTDFKRVFCGVFLARCDPFDSIVGADDARQAHGTAETWIQAQLDFRQADTGAAGDDSIVCGQAHFQTATQRNAVDGDNGGHAQVFEIAENPVGFQIARNQFGFRQLEVVDELGDVGTDDEHVLAAGDDHALDRCVGLDGVDRLTQLVEGEAVELVDGLTLEVEIQFDDATFKSLNRDGFTFVNHQLISTIWKLNNTRRALMPDEATTSPSINMPNPTYTRRDMVVRILSEPSEDQTLISYARLIWVCTPSAKTGRLSIRQNTHENCRFGEIFKQPIMPTTDCDHPSFARVIVQSFAWVLTS</sequence>
<organism evidence="1 2">
    <name type="scientific">Pseudomonas syringae pv. spinaceae</name>
    <dbReference type="NCBI Taxonomy" id="264459"/>
    <lineage>
        <taxon>Bacteria</taxon>
        <taxon>Pseudomonadati</taxon>
        <taxon>Pseudomonadota</taxon>
        <taxon>Gammaproteobacteria</taxon>
        <taxon>Pseudomonadales</taxon>
        <taxon>Pseudomonadaceae</taxon>
        <taxon>Pseudomonas</taxon>
        <taxon>Pseudomonas syringae</taxon>
    </lineage>
</organism>